<keyword evidence="2" id="KW-1185">Reference proteome</keyword>
<sequence length="112" mass="13093">MGLSLLLFGYSQVIYTIKPTLSPTREYQSDQSSRMLFSNELNYWVIKKKCEKIFTAPDGGAILEPVSKYRNLDEKLNGYKICSKARKLPKGRNLWELLYFITNLLNDCNWFL</sequence>
<gene>
    <name evidence="1" type="ORF">DQM28_12040</name>
</gene>
<name>A0ABN5NS88_9LEPT</name>
<protein>
    <recommendedName>
        <fullName evidence="3">DUF1564 family protein</fullName>
    </recommendedName>
</protein>
<proteinExistence type="predicted"/>
<evidence type="ECO:0000313" key="1">
    <source>
        <dbReference type="EMBL" id="AXR64838.1"/>
    </source>
</evidence>
<reference evidence="1 2" key="1">
    <citation type="submission" date="2018-09" db="EMBL/GenBank/DDBJ databases">
        <title>Complete Genome sequences of three Leptospira mayottensis isolates obtained from Tenrecid mammals endemic to the Malagasy region.</title>
        <authorList>
            <person name="Cordonin C."/>
            <person name="Toty C."/>
        </authorList>
    </citation>
    <scope>NUCLEOTIDE SEQUENCE [LARGE SCALE GENOMIC DNA]</scope>
    <source>
        <strain evidence="1 2">MDI222</strain>
    </source>
</reference>
<organism evidence="1 2">
    <name type="scientific">Leptospira mayottensis</name>
    <dbReference type="NCBI Taxonomy" id="1137606"/>
    <lineage>
        <taxon>Bacteria</taxon>
        <taxon>Pseudomonadati</taxon>
        <taxon>Spirochaetota</taxon>
        <taxon>Spirochaetia</taxon>
        <taxon>Leptospirales</taxon>
        <taxon>Leptospiraceae</taxon>
        <taxon>Leptospira</taxon>
    </lineage>
</organism>
<dbReference type="Proteomes" id="UP000258889">
    <property type="component" value="Chromosome i"/>
</dbReference>
<dbReference type="EMBL" id="CP030144">
    <property type="protein sequence ID" value="AXR64838.1"/>
    <property type="molecule type" value="Genomic_DNA"/>
</dbReference>
<evidence type="ECO:0008006" key="3">
    <source>
        <dbReference type="Google" id="ProtNLM"/>
    </source>
</evidence>
<accession>A0ABN5NS88</accession>
<evidence type="ECO:0000313" key="2">
    <source>
        <dbReference type="Proteomes" id="UP000258889"/>
    </source>
</evidence>